<evidence type="ECO:0000256" key="1">
    <source>
        <dbReference type="SAM" id="MobiDB-lite"/>
    </source>
</evidence>
<dbReference type="EMBL" id="CAXAMN010002493">
    <property type="protein sequence ID" value="CAK8999909.1"/>
    <property type="molecule type" value="Genomic_DNA"/>
</dbReference>
<name>A0ABP0IF40_9DINO</name>
<keyword evidence="3" id="KW-1185">Reference proteome</keyword>
<evidence type="ECO:0000313" key="2">
    <source>
        <dbReference type="EMBL" id="CAK8999909.1"/>
    </source>
</evidence>
<gene>
    <name evidence="2" type="ORF">CCMP2556_LOCUS5850</name>
</gene>
<sequence>MHVEQTFMIEVFCGCAILCATAKQHGLAGSIAVDKERKKGARSSVFQLDLRNSEDRLLLEHWMDSPLLLWMHFAPVCGTASRAREIRVHWSDPRPLRSNEFPHGLPSLSGNDKQRVLIANDLFEYTCKLFKKAVQAGILATVENPKNSYFWVTDWFLHLMKTCRLFVADFHVCMLGGARNKWTRIVANFQEIQQLSIECDKSHDHESWRFAQDSDGKRVWATSLESAYPRKMCIALVQSVLQVAHSFGLILQPQSMRDIHKSMLKAQAAQVSSGLQPRRKVPPLVPESMKP</sequence>
<accession>A0ABP0IF40</accession>
<comment type="caution">
    <text evidence="2">The sequence shown here is derived from an EMBL/GenBank/DDBJ whole genome shotgun (WGS) entry which is preliminary data.</text>
</comment>
<feature type="region of interest" description="Disordered" evidence="1">
    <location>
        <begin position="271"/>
        <end position="291"/>
    </location>
</feature>
<evidence type="ECO:0000313" key="3">
    <source>
        <dbReference type="Proteomes" id="UP001642484"/>
    </source>
</evidence>
<protein>
    <submittedName>
        <fullName evidence="2">Uncharacterized protein</fullName>
    </submittedName>
</protein>
<proteinExistence type="predicted"/>
<dbReference type="Proteomes" id="UP001642484">
    <property type="component" value="Unassembled WGS sequence"/>
</dbReference>
<reference evidence="2 3" key="1">
    <citation type="submission" date="2024-02" db="EMBL/GenBank/DDBJ databases">
        <authorList>
            <person name="Chen Y."/>
            <person name="Shah S."/>
            <person name="Dougan E. K."/>
            <person name="Thang M."/>
            <person name="Chan C."/>
        </authorList>
    </citation>
    <scope>NUCLEOTIDE SEQUENCE [LARGE SCALE GENOMIC DNA]</scope>
</reference>
<organism evidence="2 3">
    <name type="scientific">Durusdinium trenchii</name>
    <dbReference type="NCBI Taxonomy" id="1381693"/>
    <lineage>
        <taxon>Eukaryota</taxon>
        <taxon>Sar</taxon>
        <taxon>Alveolata</taxon>
        <taxon>Dinophyceae</taxon>
        <taxon>Suessiales</taxon>
        <taxon>Symbiodiniaceae</taxon>
        <taxon>Durusdinium</taxon>
    </lineage>
</organism>